<dbReference type="SUPFAM" id="SSF142433">
    <property type="entry name" value="CinA-like"/>
    <property type="match status" value="1"/>
</dbReference>
<keyword evidence="4" id="KW-1185">Reference proteome</keyword>
<dbReference type="Gene3D" id="3.90.950.20">
    <property type="entry name" value="CinA-like"/>
    <property type="match status" value="1"/>
</dbReference>
<dbReference type="Pfam" id="PF00994">
    <property type="entry name" value="MoCF_biosynth"/>
    <property type="match status" value="1"/>
</dbReference>
<protein>
    <recommendedName>
        <fullName evidence="1">Putative competence-damage inducible protein</fullName>
    </recommendedName>
</protein>
<dbReference type="PANTHER" id="PTHR13939:SF0">
    <property type="entry name" value="NMN AMIDOHYDROLASE-LIKE PROTEIN YFAY"/>
    <property type="match status" value="1"/>
</dbReference>
<dbReference type="AlphaFoldDB" id="A0A1I6D943"/>
<dbReference type="InterPro" id="IPR036425">
    <property type="entry name" value="MoaB/Mog-like_dom_sf"/>
</dbReference>
<dbReference type="NCBIfam" id="TIGR00200">
    <property type="entry name" value="cinA_nterm"/>
    <property type="match status" value="1"/>
</dbReference>
<evidence type="ECO:0000313" key="3">
    <source>
        <dbReference type="EMBL" id="SFR01877.1"/>
    </source>
</evidence>
<evidence type="ECO:0000259" key="2">
    <source>
        <dbReference type="SMART" id="SM00852"/>
    </source>
</evidence>
<name>A0A1I6D943_9FIRM</name>
<dbReference type="NCBIfam" id="TIGR00199">
    <property type="entry name" value="PncC_domain"/>
    <property type="match status" value="1"/>
</dbReference>
<proteinExistence type="inferred from homology"/>
<dbReference type="RefSeq" id="WP_092482521.1">
    <property type="nucleotide sequence ID" value="NZ_FOYM01000007.1"/>
</dbReference>
<dbReference type="SMART" id="SM00852">
    <property type="entry name" value="MoCF_biosynth"/>
    <property type="match status" value="1"/>
</dbReference>
<dbReference type="InterPro" id="IPR041424">
    <property type="entry name" value="CinA_KH"/>
</dbReference>
<dbReference type="Pfam" id="PF18146">
    <property type="entry name" value="CinA_KH"/>
    <property type="match status" value="1"/>
</dbReference>
<comment type="similarity">
    <text evidence="1">Belongs to the CinA family.</text>
</comment>
<dbReference type="Gene3D" id="3.30.70.2860">
    <property type="match status" value="1"/>
</dbReference>
<dbReference type="Gene3D" id="3.40.980.10">
    <property type="entry name" value="MoaB/Mog-like domain"/>
    <property type="match status" value="1"/>
</dbReference>
<dbReference type="EMBL" id="FOYM01000007">
    <property type="protein sequence ID" value="SFR01877.1"/>
    <property type="molecule type" value="Genomic_DNA"/>
</dbReference>
<organism evidence="3 4">
    <name type="scientific">Desulfoscipio geothermicus DSM 3669</name>
    <dbReference type="NCBI Taxonomy" id="1121426"/>
    <lineage>
        <taxon>Bacteria</taxon>
        <taxon>Bacillati</taxon>
        <taxon>Bacillota</taxon>
        <taxon>Clostridia</taxon>
        <taxon>Eubacteriales</taxon>
        <taxon>Desulfallaceae</taxon>
        <taxon>Desulfoscipio</taxon>
    </lineage>
</organism>
<dbReference type="Pfam" id="PF02464">
    <property type="entry name" value="CinA"/>
    <property type="match status" value="1"/>
</dbReference>
<sequence length="414" mass="44283">MQAQIIFTGDELLMGEVLNTHAQYLGRELAAMGIEVLLHTTVGDNRALLRAVLQNAWDRSDLLIITGGLGPTTDDLTKETVADFLQLDLVPDKPTLQGLEKFLARRGIAMVESMKKQALVPRGARVLPNPVGTAPGLLIEKDDKIVVLLPGPPRELQAVFAGAVKERLKFVAGKGTVMHSQVYKLTGLGESQVQDRLADIDGRDNPVISYVAMPGEVHVRVSARAASGKAAKDMVDALARRVEKRLAKYIFSTGDEELKEIVGVLLADRGMTVSLAESCTGGYIMKLLTDVAGSSRYLAGGVVAYSNEIKTSQLGVPRETIDRYGAVSEQTARLMAEGVRRAVGSTLGIGVTGIAGPDGGTPEKPVGLVYIALAGREKTVCRGYRFPGQRAGVRAGAANAALHMLRQYLTCNRN</sequence>
<dbReference type="InterPro" id="IPR008135">
    <property type="entry name" value="Competence-induced_CinA"/>
</dbReference>
<dbReference type="HAMAP" id="MF_00226_B">
    <property type="entry name" value="CinA_B"/>
    <property type="match status" value="1"/>
</dbReference>
<dbReference type="Proteomes" id="UP000199584">
    <property type="component" value="Unassembled WGS sequence"/>
</dbReference>
<evidence type="ECO:0000256" key="1">
    <source>
        <dbReference type="HAMAP-Rule" id="MF_00226"/>
    </source>
</evidence>
<evidence type="ECO:0000313" key="4">
    <source>
        <dbReference type="Proteomes" id="UP000199584"/>
    </source>
</evidence>
<dbReference type="CDD" id="cd00885">
    <property type="entry name" value="cinA"/>
    <property type="match status" value="1"/>
</dbReference>
<dbReference type="PIRSF" id="PIRSF006728">
    <property type="entry name" value="CinA"/>
    <property type="match status" value="1"/>
</dbReference>
<dbReference type="SUPFAM" id="SSF53218">
    <property type="entry name" value="Molybdenum cofactor biosynthesis proteins"/>
    <property type="match status" value="1"/>
</dbReference>
<dbReference type="InterPro" id="IPR008136">
    <property type="entry name" value="CinA_C"/>
</dbReference>
<dbReference type="InterPro" id="IPR050101">
    <property type="entry name" value="CinA"/>
</dbReference>
<dbReference type="InterPro" id="IPR001453">
    <property type="entry name" value="MoaB/Mog_dom"/>
</dbReference>
<dbReference type="STRING" id="39060.SAMN05660706_10779"/>
<dbReference type="NCBIfam" id="NF001813">
    <property type="entry name" value="PRK00549.1"/>
    <property type="match status" value="1"/>
</dbReference>
<feature type="domain" description="MoaB/Mog" evidence="2">
    <location>
        <begin position="4"/>
        <end position="170"/>
    </location>
</feature>
<reference evidence="4" key="1">
    <citation type="submission" date="2016-10" db="EMBL/GenBank/DDBJ databases">
        <authorList>
            <person name="Varghese N."/>
            <person name="Submissions S."/>
        </authorList>
    </citation>
    <scope>NUCLEOTIDE SEQUENCE [LARGE SCALE GENOMIC DNA]</scope>
    <source>
        <strain evidence="4">DSM 3669</strain>
    </source>
</reference>
<gene>
    <name evidence="1" type="primary">cinA</name>
    <name evidence="3" type="ORF">SAMN05660706_10779</name>
</gene>
<dbReference type="OrthoDB" id="9801454at2"/>
<dbReference type="InterPro" id="IPR036653">
    <property type="entry name" value="CinA-like_C"/>
</dbReference>
<dbReference type="PANTHER" id="PTHR13939">
    <property type="entry name" value="NICOTINAMIDE-NUCLEOTIDE AMIDOHYDROLASE PNCC"/>
    <property type="match status" value="1"/>
</dbReference>
<accession>A0A1I6D943</accession>